<dbReference type="EMBL" id="BLVO01000016">
    <property type="protein sequence ID" value="GFM35219.1"/>
    <property type="molecule type" value="Genomic_DNA"/>
</dbReference>
<feature type="region of interest" description="Disordered" evidence="1">
    <location>
        <begin position="29"/>
        <end position="50"/>
    </location>
</feature>
<protein>
    <submittedName>
        <fullName evidence="2">Uncharacterized protein</fullName>
    </submittedName>
</protein>
<name>A0A7J0BNJ0_9BACT</name>
<organism evidence="2 3">
    <name type="scientific">Desulfovibrio subterraneus</name>
    <dbReference type="NCBI Taxonomy" id="2718620"/>
    <lineage>
        <taxon>Bacteria</taxon>
        <taxon>Pseudomonadati</taxon>
        <taxon>Thermodesulfobacteriota</taxon>
        <taxon>Desulfovibrionia</taxon>
        <taxon>Desulfovibrionales</taxon>
        <taxon>Desulfovibrionaceae</taxon>
        <taxon>Desulfovibrio</taxon>
    </lineage>
</organism>
<dbReference type="RefSeq" id="WP_174406838.1">
    <property type="nucleotide sequence ID" value="NZ_BLVO01000016.1"/>
</dbReference>
<accession>A0A7J0BNJ0</accession>
<gene>
    <name evidence="2" type="ORF">DSM101010T_35840</name>
</gene>
<evidence type="ECO:0000313" key="2">
    <source>
        <dbReference type="EMBL" id="GFM35219.1"/>
    </source>
</evidence>
<evidence type="ECO:0000313" key="3">
    <source>
        <dbReference type="Proteomes" id="UP000503840"/>
    </source>
</evidence>
<proteinExistence type="predicted"/>
<dbReference type="Proteomes" id="UP000503840">
    <property type="component" value="Unassembled WGS sequence"/>
</dbReference>
<comment type="caution">
    <text evidence="2">The sequence shown here is derived from an EMBL/GenBank/DDBJ whole genome shotgun (WGS) entry which is preliminary data.</text>
</comment>
<evidence type="ECO:0000256" key="1">
    <source>
        <dbReference type="SAM" id="MobiDB-lite"/>
    </source>
</evidence>
<reference evidence="2 3" key="1">
    <citation type="submission" date="2020-05" db="EMBL/GenBank/DDBJ databases">
        <title>Draft genome sequence of Desulfovibrio sp. strain HN2T.</title>
        <authorList>
            <person name="Ueno A."/>
            <person name="Tamazawa S."/>
            <person name="Tamamura S."/>
            <person name="Murakami T."/>
            <person name="Kiyama T."/>
            <person name="Inomata H."/>
            <person name="Amano Y."/>
            <person name="Miyakawa K."/>
            <person name="Tamaki H."/>
            <person name="Naganuma T."/>
            <person name="Kaneko K."/>
        </authorList>
    </citation>
    <scope>NUCLEOTIDE SEQUENCE [LARGE SCALE GENOMIC DNA]</scope>
    <source>
        <strain evidence="2 3">HN2</strain>
    </source>
</reference>
<sequence length="92" mass="9808">MQISGLTRNDPFEKLEDMLRKGNEVARRKLEEKGVTTQEAGLGMQAGTLPPEAADDVDLAYGAAMSLLGQGSNDGLTQHALDPDRVAALLDL</sequence>
<dbReference type="AlphaFoldDB" id="A0A7J0BNJ0"/>
<keyword evidence="3" id="KW-1185">Reference proteome</keyword>